<accession>A0A5C0VIV4</accession>
<dbReference type="KEGG" id="pej:FYC62_08550"/>
<dbReference type="NCBIfam" id="TIGR00278">
    <property type="entry name" value="membrane protein insertion efficiency factor YidD"/>
    <property type="match status" value="1"/>
</dbReference>
<dbReference type="Proteomes" id="UP000323653">
    <property type="component" value="Chromosome"/>
</dbReference>
<keyword evidence="3" id="KW-1185">Reference proteome</keyword>
<gene>
    <name evidence="2" type="primary">yidD</name>
    <name evidence="2" type="ORF">FYC62_08550</name>
</gene>
<protein>
    <recommendedName>
        <fullName evidence="1">Putative membrane protein insertion efficiency factor</fullName>
    </recommendedName>
</protein>
<dbReference type="AlphaFoldDB" id="A0A5C0VIV4"/>
<dbReference type="Pfam" id="PF01809">
    <property type="entry name" value="YidD"/>
    <property type="match status" value="1"/>
</dbReference>
<reference evidence="2 3" key="1">
    <citation type="submission" date="2019-08" db="EMBL/GenBank/DDBJ databases">
        <title>Pedobacter sp. nov., isolated from Han river, South Korea.</title>
        <authorList>
            <person name="Lee D.-H."/>
            <person name="Kim Y.-S."/>
            <person name="Hwang E.-M."/>
            <person name="Le Tran T.C."/>
            <person name="Cha C.-J."/>
        </authorList>
    </citation>
    <scope>NUCLEOTIDE SEQUENCE [LARGE SCALE GENOMIC DNA]</scope>
    <source>
        <strain evidence="2 3">CJ43</strain>
    </source>
</reference>
<name>A0A5C0VIV4_9SPHI</name>
<dbReference type="PANTHER" id="PTHR33383:SF1">
    <property type="entry name" value="MEMBRANE PROTEIN INSERTION EFFICIENCY FACTOR-RELATED"/>
    <property type="match status" value="1"/>
</dbReference>
<organism evidence="2 3">
    <name type="scientific">Pedobacter aquae</name>
    <dbReference type="NCBI Taxonomy" id="2605747"/>
    <lineage>
        <taxon>Bacteria</taxon>
        <taxon>Pseudomonadati</taxon>
        <taxon>Bacteroidota</taxon>
        <taxon>Sphingobacteriia</taxon>
        <taxon>Sphingobacteriales</taxon>
        <taxon>Sphingobacteriaceae</taxon>
        <taxon>Pedobacter</taxon>
    </lineage>
</organism>
<dbReference type="RefSeq" id="WP_149074652.1">
    <property type="nucleotide sequence ID" value="NZ_CP043329.1"/>
</dbReference>
<dbReference type="HAMAP" id="MF_00386">
    <property type="entry name" value="UPF0161_YidD"/>
    <property type="match status" value="1"/>
</dbReference>
<comment type="function">
    <text evidence="1">Could be involved in insertion of integral membrane proteins into the membrane.</text>
</comment>
<sequence length="76" mass="8783">MGFIKQIFSFLFLLLIRLYQYLLSPLFGASCRFTPTCSQYGVESIKKHGPFKGMWLTLNRIRKCHPWGGHGHDPVP</sequence>
<dbReference type="EMBL" id="CP043329">
    <property type="protein sequence ID" value="QEK51703.1"/>
    <property type="molecule type" value="Genomic_DNA"/>
</dbReference>
<proteinExistence type="inferred from homology"/>
<keyword evidence="1" id="KW-0472">Membrane</keyword>
<comment type="subcellular location">
    <subcellularLocation>
        <location evidence="1">Cell membrane</location>
        <topology evidence="1">Peripheral membrane protein</topology>
        <orientation evidence="1">Cytoplasmic side</orientation>
    </subcellularLocation>
</comment>
<evidence type="ECO:0000313" key="3">
    <source>
        <dbReference type="Proteomes" id="UP000323653"/>
    </source>
</evidence>
<dbReference type="InterPro" id="IPR002696">
    <property type="entry name" value="Membr_insert_effic_factor_YidD"/>
</dbReference>
<dbReference type="PROSITE" id="PS51257">
    <property type="entry name" value="PROKAR_LIPOPROTEIN"/>
    <property type="match status" value="1"/>
</dbReference>
<evidence type="ECO:0000256" key="1">
    <source>
        <dbReference type="HAMAP-Rule" id="MF_00386"/>
    </source>
</evidence>
<dbReference type="SMART" id="SM01234">
    <property type="entry name" value="Haemolytic"/>
    <property type="match status" value="1"/>
</dbReference>
<comment type="similarity">
    <text evidence="1">Belongs to the UPF0161 family.</text>
</comment>
<dbReference type="GO" id="GO:0005886">
    <property type="term" value="C:plasma membrane"/>
    <property type="evidence" value="ECO:0007669"/>
    <property type="project" value="UniProtKB-SubCell"/>
</dbReference>
<dbReference type="PANTHER" id="PTHR33383">
    <property type="entry name" value="MEMBRANE PROTEIN INSERTION EFFICIENCY FACTOR-RELATED"/>
    <property type="match status" value="1"/>
</dbReference>
<evidence type="ECO:0000313" key="2">
    <source>
        <dbReference type="EMBL" id="QEK51703.1"/>
    </source>
</evidence>
<keyword evidence="1" id="KW-1003">Cell membrane</keyword>